<name>A0A086JU08_TOXGO</name>
<feature type="domain" description="DUF4200" evidence="3">
    <location>
        <begin position="57"/>
        <end position="160"/>
    </location>
</feature>
<organism evidence="4 5">
    <name type="scientific">Toxoplasma gondii GAB2-2007-GAL-DOM2</name>
    <dbReference type="NCBI Taxonomy" id="1130820"/>
    <lineage>
        <taxon>Eukaryota</taxon>
        <taxon>Sar</taxon>
        <taxon>Alveolata</taxon>
        <taxon>Apicomplexa</taxon>
        <taxon>Conoidasida</taxon>
        <taxon>Coccidia</taxon>
        <taxon>Eucoccidiorida</taxon>
        <taxon>Eimeriorina</taxon>
        <taxon>Sarcocystidae</taxon>
        <taxon>Toxoplasma</taxon>
    </lineage>
</organism>
<evidence type="ECO:0000259" key="3">
    <source>
        <dbReference type="Pfam" id="PF13863"/>
    </source>
</evidence>
<dbReference type="EMBL" id="AHZU02001157">
    <property type="protein sequence ID" value="KFG35626.1"/>
    <property type="molecule type" value="Genomic_DNA"/>
</dbReference>
<protein>
    <recommendedName>
        <fullName evidence="3">DUF4200 domain-containing protein</fullName>
    </recommendedName>
</protein>
<sequence>MDRLGQLQKPPKGLKCADWETAALNSQRNSSSRSLKEILELQSISLHAPSTDARLHESRGQMHEVDQALARHKEHYANEEKQFRVKEAQLKEKEAQLQLQLNRFNKFVDTNEDKRRRAEKRAAAEREIIREKEKTIVTLKVAVEQMEAKEQKLEAGVKRCASDSGQVYAGEEGASADRLFYIRVKLLEQTASVAVRLPLCAV</sequence>
<dbReference type="PANTHER" id="PTHR21683">
    <property type="entry name" value="COILED-COIL DOMAIN-CONTAINING PROTEIN 42 LIKE-2-LIKE-RELATED"/>
    <property type="match status" value="1"/>
</dbReference>
<comment type="caution">
    <text evidence="4">The sequence shown here is derived from an EMBL/GenBank/DDBJ whole genome shotgun (WGS) entry which is preliminary data.</text>
</comment>
<proteinExistence type="predicted"/>
<dbReference type="VEuPathDB" id="ToxoDB:TGDOM2_253340"/>
<evidence type="ECO:0000313" key="4">
    <source>
        <dbReference type="EMBL" id="KFG35626.1"/>
    </source>
</evidence>
<dbReference type="InterPro" id="IPR025252">
    <property type="entry name" value="DUF4200"/>
</dbReference>
<dbReference type="AlphaFoldDB" id="A0A086JU08"/>
<dbReference type="Pfam" id="PF13863">
    <property type="entry name" value="DUF4200"/>
    <property type="match status" value="1"/>
</dbReference>
<dbReference type="PANTHER" id="PTHR21683:SF2">
    <property type="entry name" value="COILED-COIL DOMAIN-CONTAINING PROTEIN 42 LIKE-2-LIKE"/>
    <property type="match status" value="1"/>
</dbReference>
<accession>A0A086JU08</accession>
<feature type="coiled-coil region" evidence="2">
    <location>
        <begin position="62"/>
        <end position="149"/>
    </location>
</feature>
<evidence type="ECO:0000256" key="1">
    <source>
        <dbReference type="ARBA" id="ARBA00023054"/>
    </source>
</evidence>
<keyword evidence="1 2" id="KW-0175">Coiled coil</keyword>
<dbReference type="GO" id="GO:0005856">
    <property type="term" value="C:cytoskeleton"/>
    <property type="evidence" value="ECO:0007669"/>
    <property type="project" value="UniProtKB-ARBA"/>
</dbReference>
<dbReference type="Proteomes" id="UP000028837">
    <property type="component" value="Unassembled WGS sequence"/>
</dbReference>
<evidence type="ECO:0000256" key="2">
    <source>
        <dbReference type="SAM" id="Coils"/>
    </source>
</evidence>
<evidence type="ECO:0000313" key="5">
    <source>
        <dbReference type="Proteomes" id="UP000028837"/>
    </source>
</evidence>
<dbReference type="InterPro" id="IPR051147">
    <property type="entry name" value="CFAP_domain-containing"/>
</dbReference>
<gene>
    <name evidence="4" type="ORF">TGDOM2_253340</name>
</gene>
<reference evidence="4 5" key="1">
    <citation type="submission" date="2014-02" db="EMBL/GenBank/DDBJ databases">
        <authorList>
            <person name="Sibley D."/>
            <person name="Venepally P."/>
            <person name="Karamycheva S."/>
            <person name="Hadjithomas M."/>
            <person name="Khan A."/>
            <person name="Brunk B."/>
            <person name="Roos D."/>
            <person name="Caler E."/>
            <person name="Lorenzi H."/>
        </authorList>
    </citation>
    <scope>NUCLEOTIDE SEQUENCE [LARGE SCALE GENOMIC DNA]</scope>
    <source>
        <strain evidence="4 5">GAB2-2007-GAL-DOM2</strain>
    </source>
</reference>